<proteinExistence type="predicted"/>
<organism evidence="1 2">
    <name type="scientific">Gossypium arboreum</name>
    <name type="common">Tree cotton</name>
    <name type="synonym">Gossypium nanking</name>
    <dbReference type="NCBI Taxonomy" id="29729"/>
    <lineage>
        <taxon>Eukaryota</taxon>
        <taxon>Viridiplantae</taxon>
        <taxon>Streptophyta</taxon>
        <taxon>Embryophyta</taxon>
        <taxon>Tracheophyta</taxon>
        <taxon>Spermatophyta</taxon>
        <taxon>Magnoliopsida</taxon>
        <taxon>eudicotyledons</taxon>
        <taxon>Gunneridae</taxon>
        <taxon>Pentapetalae</taxon>
        <taxon>rosids</taxon>
        <taxon>malvids</taxon>
        <taxon>Malvales</taxon>
        <taxon>Malvaceae</taxon>
        <taxon>Malvoideae</taxon>
        <taxon>Gossypium</taxon>
    </lineage>
</organism>
<dbReference type="PANTHER" id="PTHR33116">
    <property type="entry name" value="REVERSE TRANSCRIPTASE ZINC-BINDING DOMAIN-CONTAINING PROTEIN-RELATED-RELATED"/>
    <property type="match status" value="1"/>
</dbReference>
<reference evidence="1 2" key="1">
    <citation type="submission" date="2023-03" db="EMBL/GenBank/DDBJ databases">
        <title>WGS of Gossypium arboreum.</title>
        <authorList>
            <person name="Yu D."/>
        </authorList>
    </citation>
    <scope>NUCLEOTIDE SEQUENCE [LARGE SCALE GENOMIC DNA]</scope>
    <source>
        <tissue evidence="1">Leaf</tissue>
    </source>
</reference>
<comment type="caution">
    <text evidence="1">The sequence shown here is derived from an EMBL/GenBank/DDBJ whole genome shotgun (WGS) entry which is preliminary data.</text>
</comment>
<dbReference type="EMBL" id="JARKNE010000010">
    <property type="protein sequence ID" value="KAK5793105.1"/>
    <property type="molecule type" value="Genomic_DNA"/>
</dbReference>
<evidence type="ECO:0000313" key="2">
    <source>
        <dbReference type="Proteomes" id="UP001358586"/>
    </source>
</evidence>
<evidence type="ECO:0000313" key="1">
    <source>
        <dbReference type="EMBL" id="KAK5793105.1"/>
    </source>
</evidence>
<accession>A0ABR0NE00</accession>
<keyword evidence="2" id="KW-1185">Reference proteome</keyword>
<dbReference type="Proteomes" id="UP001358586">
    <property type="component" value="Chromosome 10"/>
</dbReference>
<evidence type="ECO:0008006" key="3">
    <source>
        <dbReference type="Google" id="ProtNLM"/>
    </source>
</evidence>
<gene>
    <name evidence="1" type="ORF">PVK06_034241</name>
</gene>
<protein>
    <recommendedName>
        <fullName evidence="3">Reverse transcriptase</fullName>
    </recommendedName>
</protein>
<name>A0ABR0NE00_GOSAR</name>
<dbReference type="PANTHER" id="PTHR33116:SF86">
    <property type="entry name" value="REVERSE TRANSCRIPTASE DOMAIN-CONTAINING PROTEIN"/>
    <property type="match status" value="1"/>
</dbReference>
<sequence length="276" mass="31736">MDLEEWLLELYGSDPFDEEQQARVNWLKNGDQNTSFFHKVAVTRQNCSRLTGLKGEDGRWVSKDEEMLQIALKYFENLFSASKTGDDEMLLGLGFHTDWVVLIMRYVCSVSNTVGINGDTNDWFSPSRGLRQRDPFNPYLFLICAKGFSTLIHEAKQKNLMQGAPIERKRLSINHLFFFVNNCIVFGDASCDGANTVQNIILEYEQVSGQQVDFDKLLIHFGTSVESNVRESVTNIFGVRIATNLKKYSGLPMMVERKKRWAFANFIDRFRRKIDG</sequence>